<sequence length="129" mass="14720">MRNLRKFSLPLSRSSSYLRQRPVNDSQSPFLCPLVGLQAAKTLRITATKLCKLQIADGVIPFVYVVCPGCFLVDPATFFYVFLLIDPFYGPFFLVKMSKVGQSTDLCYKYGWLFRIGFCKKILFLSNHS</sequence>
<comment type="caution">
    <text evidence="2">The sequence shown here is derived from an EMBL/GenBank/DDBJ whole genome shotgun (WGS) entry which is preliminary data.</text>
</comment>
<keyword evidence="1" id="KW-1133">Transmembrane helix</keyword>
<evidence type="ECO:0000256" key="1">
    <source>
        <dbReference type="SAM" id="Phobius"/>
    </source>
</evidence>
<protein>
    <submittedName>
        <fullName evidence="2">Uncharacterized protein</fullName>
    </submittedName>
</protein>
<dbReference type="EMBL" id="JRKL02001300">
    <property type="protein sequence ID" value="KAF3964864.1"/>
    <property type="molecule type" value="Genomic_DNA"/>
</dbReference>
<keyword evidence="3" id="KW-1185">Reference proteome</keyword>
<organism evidence="2 3">
    <name type="scientific">Castanea mollissima</name>
    <name type="common">Chinese chestnut</name>
    <dbReference type="NCBI Taxonomy" id="60419"/>
    <lineage>
        <taxon>Eukaryota</taxon>
        <taxon>Viridiplantae</taxon>
        <taxon>Streptophyta</taxon>
        <taxon>Embryophyta</taxon>
        <taxon>Tracheophyta</taxon>
        <taxon>Spermatophyta</taxon>
        <taxon>Magnoliopsida</taxon>
        <taxon>eudicotyledons</taxon>
        <taxon>Gunneridae</taxon>
        <taxon>Pentapetalae</taxon>
        <taxon>rosids</taxon>
        <taxon>fabids</taxon>
        <taxon>Fagales</taxon>
        <taxon>Fagaceae</taxon>
        <taxon>Castanea</taxon>
    </lineage>
</organism>
<keyword evidence="1" id="KW-0472">Membrane</keyword>
<accession>A0A8J4RHP2</accession>
<reference evidence="2" key="1">
    <citation type="submission" date="2020-03" db="EMBL/GenBank/DDBJ databases">
        <title>Castanea mollissima Vanexum genome sequencing.</title>
        <authorList>
            <person name="Staton M."/>
        </authorList>
    </citation>
    <scope>NUCLEOTIDE SEQUENCE</scope>
    <source>
        <tissue evidence="2">Leaf</tissue>
    </source>
</reference>
<name>A0A8J4RHP2_9ROSI</name>
<evidence type="ECO:0000313" key="3">
    <source>
        <dbReference type="Proteomes" id="UP000737018"/>
    </source>
</evidence>
<gene>
    <name evidence="2" type="ORF">CMV_010896</name>
</gene>
<feature type="transmembrane region" description="Helical" evidence="1">
    <location>
        <begin position="62"/>
        <end position="85"/>
    </location>
</feature>
<keyword evidence="1" id="KW-0812">Transmembrane</keyword>
<dbReference type="Proteomes" id="UP000737018">
    <property type="component" value="Unassembled WGS sequence"/>
</dbReference>
<evidence type="ECO:0000313" key="2">
    <source>
        <dbReference type="EMBL" id="KAF3964864.1"/>
    </source>
</evidence>
<proteinExistence type="predicted"/>
<dbReference type="AlphaFoldDB" id="A0A8J4RHP2"/>